<dbReference type="AlphaFoldDB" id="A0ABC9FI79"/>
<gene>
    <name evidence="2" type="ORF">URODEC1_LOCUS105392</name>
</gene>
<name>A0ABC9FI79_9POAL</name>
<dbReference type="EMBL" id="OZ075116">
    <property type="protein sequence ID" value="CAL5074778.1"/>
    <property type="molecule type" value="Genomic_DNA"/>
</dbReference>
<reference evidence="2" key="1">
    <citation type="submission" date="2024-10" db="EMBL/GenBank/DDBJ databases">
        <authorList>
            <person name="Ryan C."/>
        </authorList>
    </citation>
    <scope>NUCLEOTIDE SEQUENCE [LARGE SCALE GENOMIC DNA]</scope>
</reference>
<evidence type="ECO:0000256" key="1">
    <source>
        <dbReference type="SAM" id="MobiDB-lite"/>
    </source>
</evidence>
<sequence length="266" mass="29865">MAGYEKSISQWTNEKQNVSPANMDPSEAIEFTNKPDSSISCQQLLMKASQGLLPHMDLMCILEKDYSATVNKIPADNHHAGIDSEQETDGYESNDGYEDEGYGADEEEPVDNFCDQYRAIDDYICQFDDTITKDDFYNGRDSLEDYIERGIDDTDMTGIEVDEELTESSTILDVEENNCALADTESSTTHLGVGGCGCAHPELAQEISQKHIEEVALGYKKRNKKFKDDSETDCRTARDIGAIEIAMRTRCHRKTEHIFEPSTMCC</sequence>
<dbReference type="Proteomes" id="UP001497457">
    <property type="component" value="Chromosome 6rd"/>
</dbReference>
<organism evidence="2 3">
    <name type="scientific">Urochloa decumbens</name>
    <dbReference type="NCBI Taxonomy" id="240449"/>
    <lineage>
        <taxon>Eukaryota</taxon>
        <taxon>Viridiplantae</taxon>
        <taxon>Streptophyta</taxon>
        <taxon>Embryophyta</taxon>
        <taxon>Tracheophyta</taxon>
        <taxon>Spermatophyta</taxon>
        <taxon>Magnoliopsida</taxon>
        <taxon>Liliopsida</taxon>
        <taxon>Poales</taxon>
        <taxon>Poaceae</taxon>
        <taxon>PACMAD clade</taxon>
        <taxon>Panicoideae</taxon>
        <taxon>Panicodae</taxon>
        <taxon>Paniceae</taxon>
        <taxon>Melinidinae</taxon>
        <taxon>Urochloa</taxon>
    </lineage>
</organism>
<feature type="compositionally biased region" description="Polar residues" evidence="1">
    <location>
        <begin position="7"/>
        <end position="20"/>
    </location>
</feature>
<feature type="region of interest" description="Disordered" evidence="1">
    <location>
        <begin position="75"/>
        <end position="103"/>
    </location>
</feature>
<feature type="region of interest" description="Disordered" evidence="1">
    <location>
        <begin position="1"/>
        <end position="33"/>
    </location>
</feature>
<evidence type="ECO:0000313" key="2">
    <source>
        <dbReference type="EMBL" id="CAL5074778.1"/>
    </source>
</evidence>
<keyword evidence="3" id="KW-1185">Reference proteome</keyword>
<evidence type="ECO:0000313" key="3">
    <source>
        <dbReference type="Proteomes" id="UP001497457"/>
    </source>
</evidence>
<feature type="compositionally biased region" description="Acidic residues" evidence="1">
    <location>
        <begin position="84"/>
        <end position="103"/>
    </location>
</feature>
<proteinExistence type="predicted"/>
<accession>A0ABC9FI79</accession>
<protein>
    <submittedName>
        <fullName evidence="2">Uncharacterized protein</fullName>
    </submittedName>
</protein>